<dbReference type="GO" id="GO:0042254">
    <property type="term" value="P:ribosome biogenesis"/>
    <property type="evidence" value="ECO:0007669"/>
    <property type="project" value="UniProtKB-KW"/>
</dbReference>
<organism evidence="6 7">
    <name type="scientific">Nitrosomonas cryotolerans ATCC 49181</name>
    <dbReference type="NCBI Taxonomy" id="1131553"/>
    <lineage>
        <taxon>Bacteria</taxon>
        <taxon>Pseudomonadati</taxon>
        <taxon>Pseudomonadota</taxon>
        <taxon>Betaproteobacteria</taxon>
        <taxon>Nitrosomonadales</taxon>
        <taxon>Nitrosomonadaceae</taxon>
        <taxon>Nitrosomonas</taxon>
    </lineage>
</organism>
<accession>A0A1N6GK12</accession>
<comment type="function">
    <text evidence="1">Plays a role in synthesis, processing and/or stability of 23S rRNA.</text>
</comment>
<dbReference type="AlphaFoldDB" id="A0A1N6GK12"/>
<proteinExistence type="inferred from homology"/>
<dbReference type="STRING" id="44575.SAMN05216419_100716"/>
<comment type="similarity">
    <text evidence="2">Belongs to the DUF177 domain family.</text>
</comment>
<reference evidence="6 7" key="1">
    <citation type="submission" date="2016-12" db="EMBL/GenBank/DDBJ databases">
        <authorList>
            <person name="Song W.-J."/>
            <person name="Kurnit D.M."/>
        </authorList>
    </citation>
    <scope>NUCLEOTIDE SEQUENCE [LARGE SCALE GENOMIC DNA]</scope>
    <source>
        <strain evidence="6 7">ATCC 49181</strain>
    </source>
</reference>
<evidence type="ECO:0000313" key="6">
    <source>
        <dbReference type="EMBL" id="SIO07859.1"/>
    </source>
</evidence>
<evidence type="ECO:0000256" key="5">
    <source>
        <dbReference type="ARBA" id="ARBA00031841"/>
    </source>
</evidence>
<gene>
    <name evidence="6" type="ORF">SAMN02743940_0741</name>
</gene>
<dbReference type="InterPro" id="IPR003772">
    <property type="entry name" value="YceD"/>
</dbReference>
<evidence type="ECO:0000313" key="7">
    <source>
        <dbReference type="Proteomes" id="UP000185062"/>
    </source>
</evidence>
<keyword evidence="7" id="KW-1185">Reference proteome</keyword>
<sequence length="166" mass="18917">MSARFVINLLDFVRDSGAHHGKIPLAELERLQDYLFDNTNELIYTIDGRLNKDNKPTLQISIKGEVNLYCQRCLDKMAHAIDLKTSLLLVENEAELCQYDEEDSIDTILATPSIDVWVLIEDEIILNLPMTPCHQEDTCKIDHLVKNSTEQLTHPFAALTALKKTH</sequence>
<evidence type="ECO:0000256" key="1">
    <source>
        <dbReference type="ARBA" id="ARBA00002868"/>
    </source>
</evidence>
<evidence type="ECO:0000256" key="3">
    <source>
        <dbReference type="ARBA" id="ARBA00015716"/>
    </source>
</evidence>
<dbReference type="PANTHER" id="PTHR38099:SF1">
    <property type="entry name" value="LARGE RIBOSOMAL RNA SUBUNIT ACCUMULATION PROTEIN YCED"/>
    <property type="match status" value="1"/>
</dbReference>
<dbReference type="PANTHER" id="PTHR38099">
    <property type="entry name" value="LARGE RIBOSOMAL RNA SUBUNIT ACCUMULATION PROTEIN YCED"/>
    <property type="match status" value="1"/>
</dbReference>
<dbReference type="eggNOG" id="COG1399">
    <property type="taxonomic scope" value="Bacteria"/>
</dbReference>
<dbReference type="GO" id="GO:0005829">
    <property type="term" value="C:cytosol"/>
    <property type="evidence" value="ECO:0007669"/>
    <property type="project" value="TreeGrafter"/>
</dbReference>
<dbReference type="RefSeq" id="WP_028461026.1">
    <property type="nucleotide sequence ID" value="NZ_FSRO01000001.1"/>
</dbReference>
<evidence type="ECO:0000256" key="2">
    <source>
        <dbReference type="ARBA" id="ARBA00010740"/>
    </source>
</evidence>
<protein>
    <recommendedName>
        <fullName evidence="3">Large ribosomal RNA subunit accumulation protein YceD</fullName>
    </recommendedName>
    <alternativeName>
        <fullName evidence="5">23S rRNA accumulation protein YceD</fullName>
    </alternativeName>
</protein>
<evidence type="ECO:0000256" key="4">
    <source>
        <dbReference type="ARBA" id="ARBA00022517"/>
    </source>
</evidence>
<name>A0A1N6GK12_9PROT</name>
<dbReference type="InterPro" id="IPR039255">
    <property type="entry name" value="YceD_bac"/>
</dbReference>
<dbReference type="EMBL" id="FSRO01000001">
    <property type="protein sequence ID" value="SIO07859.1"/>
    <property type="molecule type" value="Genomic_DNA"/>
</dbReference>
<dbReference type="Pfam" id="PF02620">
    <property type="entry name" value="YceD"/>
    <property type="match status" value="1"/>
</dbReference>
<keyword evidence="4" id="KW-0690">Ribosome biogenesis</keyword>
<dbReference type="Proteomes" id="UP000185062">
    <property type="component" value="Unassembled WGS sequence"/>
</dbReference>